<sequence length="293" mass="31024">MPTRLVALTDPVAGPAGHRLAWLASDTTGLPVGSAFLFVFTRSGQEHLAGLDLHVHPAEARGDAGPRLLDAALAAAREHDRRRVVAHAVAGSPAERFLAARDFHPVLTLVAARLPLAGTDAAALTGIIDAPHPGYRLASWDGMVPDALAGGFVAARRAMDDTPSGGVDFRAVPWDLDRLRAAVAAVGRQGDRLHTVAAVSEEDGTIAGYTELALPGDGRGDARHHGTAVLLGHRGRGLGLWMKAASVRHAREHHPLLDGLLTDTADTNAPIRRINDALGYRPAHTTRQYQRDL</sequence>
<dbReference type="STRING" id="310780.SAMN05216267_101112"/>
<gene>
    <name evidence="4" type="ORF">SAMN05216267_101112</name>
</gene>
<evidence type="ECO:0000256" key="1">
    <source>
        <dbReference type="ARBA" id="ARBA00022679"/>
    </source>
</evidence>
<dbReference type="InterPro" id="IPR016181">
    <property type="entry name" value="Acyl_CoA_acyltransferase"/>
</dbReference>
<keyword evidence="1" id="KW-0808">Transferase</keyword>
<dbReference type="Pfam" id="PF00583">
    <property type="entry name" value="Acetyltransf_1"/>
    <property type="match status" value="1"/>
</dbReference>
<dbReference type="InterPro" id="IPR000182">
    <property type="entry name" value="GNAT_dom"/>
</dbReference>
<dbReference type="SUPFAM" id="SSF55729">
    <property type="entry name" value="Acyl-CoA N-acyltransferases (Nat)"/>
    <property type="match status" value="2"/>
</dbReference>
<accession>A0A1H8JRF6</accession>
<feature type="domain" description="N-acetyltransferase" evidence="3">
    <location>
        <begin position="167"/>
        <end position="293"/>
    </location>
</feature>
<evidence type="ECO:0000313" key="4">
    <source>
        <dbReference type="EMBL" id="SEN83303.1"/>
    </source>
</evidence>
<protein>
    <recommendedName>
        <fullName evidence="3">N-acetyltransferase domain-containing protein</fullName>
    </recommendedName>
</protein>
<dbReference type="Gene3D" id="3.40.630.30">
    <property type="match status" value="1"/>
</dbReference>
<reference evidence="4 5" key="1">
    <citation type="submission" date="2016-10" db="EMBL/GenBank/DDBJ databases">
        <authorList>
            <person name="de Groot N.N."/>
        </authorList>
    </citation>
    <scope>NUCLEOTIDE SEQUENCE [LARGE SCALE GENOMIC DNA]</scope>
    <source>
        <strain evidence="4 5">CGMCC 4.2026</strain>
    </source>
</reference>
<evidence type="ECO:0000259" key="3">
    <source>
        <dbReference type="PROSITE" id="PS51186"/>
    </source>
</evidence>
<dbReference type="PANTHER" id="PTHR43877">
    <property type="entry name" value="AMINOALKYLPHOSPHONATE N-ACETYLTRANSFERASE-RELATED-RELATED"/>
    <property type="match status" value="1"/>
</dbReference>
<evidence type="ECO:0000313" key="5">
    <source>
        <dbReference type="Proteomes" id="UP000181951"/>
    </source>
</evidence>
<dbReference type="RefSeq" id="WP_075016829.1">
    <property type="nucleotide sequence ID" value="NZ_FODD01000011.1"/>
</dbReference>
<keyword evidence="2" id="KW-0012">Acyltransferase</keyword>
<dbReference type="PANTHER" id="PTHR43877:SF1">
    <property type="entry name" value="ACETYLTRANSFERASE"/>
    <property type="match status" value="1"/>
</dbReference>
<evidence type="ECO:0000256" key="2">
    <source>
        <dbReference type="ARBA" id="ARBA00023315"/>
    </source>
</evidence>
<dbReference type="GO" id="GO:0016747">
    <property type="term" value="F:acyltransferase activity, transferring groups other than amino-acyl groups"/>
    <property type="evidence" value="ECO:0007669"/>
    <property type="project" value="InterPro"/>
</dbReference>
<dbReference type="OrthoDB" id="4119890at2"/>
<name>A0A1H8JRF6_9ACTN</name>
<dbReference type="PROSITE" id="PS51186">
    <property type="entry name" value="GNAT"/>
    <property type="match status" value="1"/>
</dbReference>
<dbReference type="AlphaFoldDB" id="A0A1H8JRF6"/>
<keyword evidence="5" id="KW-1185">Reference proteome</keyword>
<dbReference type="InterPro" id="IPR050832">
    <property type="entry name" value="Bact_Acetyltransf"/>
</dbReference>
<organism evidence="4 5">
    <name type="scientific">Actinacidiphila rubida</name>
    <dbReference type="NCBI Taxonomy" id="310780"/>
    <lineage>
        <taxon>Bacteria</taxon>
        <taxon>Bacillati</taxon>
        <taxon>Actinomycetota</taxon>
        <taxon>Actinomycetes</taxon>
        <taxon>Kitasatosporales</taxon>
        <taxon>Streptomycetaceae</taxon>
        <taxon>Actinacidiphila</taxon>
    </lineage>
</organism>
<dbReference type="EMBL" id="FODD01000011">
    <property type="protein sequence ID" value="SEN83303.1"/>
    <property type="molecule type" value="Genomic_DNA"/>
</dbReference>
<dbReference type="CDD" id="cd04301">
    <property type="entry name" value="NAT_SF"/>
    <property type="match status" value="1"/>
</dbReference>
<proteinExistence type="predicted"/>
<dbReference type="Proteomes" id="UP000181951">
    <property type="component" value="Unassembled WGS sequence"/>
</dbReference>